<dbReference type="RefSeq" id="WP_005944764.1">
    <property type="nucleotide sequence ID" value="NZ_CP136423.1"/>
</dbReference>
<comment type="caution">
    <text evidence="4">The sequence shown here is derived from an EMBL/GenBank/DDBJ whole genome shotgun (WGS) entry which is preliminary data.</text>
</comment>
<sequence length="322" mass="37358">MGGLVSIIVPVYNVEAYVDRSIQSLTNQTYRNIEILLVNDGSIDNSSVICDLWAQKDKRIKVIHKKNGGQGSARNKALDIARGEYICFLDSDDTAKKDYIEFLYNMMKEKHLDISACNNEIFDENGTFLRERKTGEGYVELTGTEAIKSLWTDGVINIGPWGKLYKKELWEDIRFKECFSEDWATMHFIYEKADRVGYSYECKIEYLIRSNSSIRKFQEKKLIMLDIAKDNIQYAQSHPELLPASYQKAVSVYFHILFQLPNDSKYDIVRKQIKLLIKEIRLSIIVSRECRSKTKIAVLLSYFGFGFTKKLFYVVKQKDAAF</sequence>
<dbReference type="HOGENOM" id="CLU_025996_25_1_9"/>
<dbReference type="SUPFAM" id="SSF53448">
    <property type="entry name" value="Nucleotide-diphospho-sugar transferases"/>
    <property type="match status" value="1"/>
</dbReference>
<dbReference type="PATRIC" id="fig|476272.21.peg.3127"/>
<protein>
    <recommendedName>
        <fullName evidence="3">Glycosyltransferase 2-like domain-containing protein</fullName>
    </recommendedName>
</protein>
<organism evidence="4 5">
    <name type="scientific">Blautia hydrogenotrophica (strain DSM 10507 / JCM 14656 / S5a33)</name>
    <name type="common">Ruminococcus hydrogenotrophicus</name>
    <dbReference type="NCBI Taxonomy" id="476272"/>
    <lineage>
        <taxon>Bacteria</taxon>
        <taxon>Bacillati</taxon>
        <taxon>Bacillota</taxon>
        <taxon>Clostridia</taxon>
        <taxon>Lachnospirales</taxon>
        <taxon>Lachnospiraceae</taxon>
        <taxon>Blautia</taxon>
    </lineage>
</organism>
<dbReference type="PANTHER" id="PTHR22916:SF51">
    <property type="entry name" value="GLYCOSYLTRANSFERASE EPSH-RELATED"/>
    <property type="match status" value="1"/>
</dbReference>
<dbReference type="InterPro" id="IPR001173">
    <property type="entry name" value="Glyco_trans_2-like"/>
</dbReference>
<dbReference type="Gene3D" id="3.90.550.10">
    <property type="entry name" value="Spore Coat Polysaccharide Biosynthesis Protein SpsA, Chain A"/>
    <property type="match status" value="1"/>
</dbReference>
<dbReference type="GeneID" id="86821286"/>
<dbReference type="GO" id="GO:0016757">
    <property type="term" value="F:glycosyltransferase activity"/>
    <property type="evidence" value="ECO:0007669"/>
    <property type="project" value="UniProtKB-KW"/>
</dbReference>
<evidence type="ECO:0000313" key="4">
    <source>
        <dbReference type="EMBL" id="EEG51064.1"/>
    </source>
</evidence>
<reference evidence="4 5" key="2">
    <citation type="submission" date="2009-02" db="EMBL/GenBank/DDBJ databases">
        <title>Draft genome sequence of Blautia hydrogenotrophica DSM 10507 (Ruminococcus hydrogenotrophicus DSM 10507).</title>
        <authorList>
            <person name="Sudarsanam P."/>
            <person name="Ley R."/>
            <person name="Guruge J."/>
            <person name="Turnbaugh P.J."/>
            <person name="Mahowald M."/>
            <person name="Liep D."/>
            <person name="Gordon J."/>
        </authorList>
    </citation>
    <scope>NUCLEOTIDE SEQUENCE [LARGE SCALE GENOMIC DNA]</scope>
    <source>
        <strain evidence="5">DSM 10507 / JCM 14656 / S5a33</strain>
    </source>
</reference>
<evidence type="ECO:0000313" key="5">
    <source>
        <dbReference type="Proteomes" id="UP000003100"/>
    </source>
</evidence>
<keyword evidence="1" id="KW-0328">Glycosyltransferase</keyword>
<feature type="domain" description="Glycosyltransferase 2-like" evidence="3">
    <location>
        <begin position="6"/>
        <end position="172"/>
    </location>
</feature>
<dbReference type="eggNOG" id="COG0463">
    <property type="taxonomic scope" value="Bacteria"/>
</dbReference>
<gene>
    <name evidence="4" type="ORF">RUMHYD_00121</name>
</gene>
<dbReference type="Pfam" id="PF00535">
    <property type="entry name" value="Glycos_transf_2"/>
    <property type="match status" value="1"/>
</dbReference>
<accession>C0CH08</accession>
<evidence type="ECO:0000256" key="2">
    <source>
        <dbReference type="ARBA" id="ARBA00022679"/>
    </source>
</evidence>
<dbReference type="PANTHER" id="PTHR22916">
    <property type="entry name" value="GLYCOSYLTRANSFERASE"/>
    <property type="match status" value="1"/>
</dbReference>
<evidence type="ECO:0000256" key="1">
    <source>
        <dbReference type="ARBA" id="ARBA00022676"/>
    </source>
</evidence>
<dbReference type="AlphaFoldDB" id="C0CH08"/>
<dbReference type="CDD" id="cd00761">
    <property type="entry name" value="Glyco_tranf_GTA_type"/>
    <property type="match status" value="1"/>
</dbReference>
<dbReference type="EMBL" id="ACBZ01000002">
    <property type="protein sequence ID" value="EEG51064.1"/>
    <property type="molecule type" value="Genomic_DNA"/>
</dbReference>
<keyword evidence="5" id="KW-1185">Reference proteome</keyword>
<name>C0CH08_BLAHS</name>
<evidence type="ECO:0000259" key="3">
    <source>
        <dbReference type="Pfam" id="PF00535"/>
    </source>
</evidence>
<dbReference type="Proteomes" id="UP000003100">
    <property type="component" value="Unassembled WGS sequence"/>
</dbReference>
<proteinExistence type="predicted"/>
<dbReference type="InterPro" id="IPR029044">
    <property type="entry name" value="Nucleotide-diphossugar_trans"/>
</dbReference>
<reference evidence="4 5" key="1">
    <citation type="submission" date="2009-01" db="EMBL/GenBank/DDBJ databases">
        <authorList>
            <person name="Fulton L."/>
            <person name="Clifton S."/>
            <person name="Fulton B."/>
            <person name="Xu J."/>
            <person name="Minx P."/>
            <person name="Pepin K.H."/>
            <person name="Johnson M."/>
            <person name="Bhonagiri V."/>
            <person name="Nash W.E."/>
            <person name="Mardis E.R."/>
            <person name="Wilson R.K."/>
        </authorList>
    </citation>
    <scope>NUCLEOTIDE SEQUENCE [LARGE SCALE GENOMIC DNA]</scope>
    <source>
        <strain evidence="5">DSM 10507 / JCM 14656 / S5a33</strain>
    </source>
</reference>
<keyword evidence="2" id="KW-0808">Transferase</keyword>